<name>A0AB40A700_DROSZ</name>
<dbReference type="GeneID" id="108013827"/>
<feature type="region of interest" description="Disordered" evidence="1">
    <location>
        <begin position="145"/>
        <end position="171"/>
    </location>
</feature>
<accession>A0AB40A700</accession>
<proteinExistence type="predicted"/>
<dbReference type="RefSeq" id="XP_036672741.3">
    <property type="nucleotide sequence ID" value="XM_036816846.3"/>
</dbReference>
<reference evidence="3" key="1">
    <citation type="submission" date="2025-08" db="UniProtKB">
        <authorList>
            <consortium name="RefSeq"/>
        </authorList>
    </citation>
    <scope>IDENTIFICATION</scope>
</reference>
<keyword evidence="2" id="KW-1185">Reference proteome</keyword>
<evidence type="ECO:0000313" key="2">
    <source>
        <dbReference type="Proteomes" id="UP001652628"/>
    </source>
</evidence>
<gene>
    <name evidence="3" type="primary">LOC108013827</name>
</gene>
<dbReference type="AlphaFoldDB" id="A0AB40A700"/>
<evidence type="ECO:0000313" key="3">
    <source>
        <dbReference type="RefSeq" id="XP_036672741.3"/>
    </source>
</evidence>
<protein>
    <submittedName>
        <fullName evidence="3">Uncharacterized protein</fullName>
    </submittedName>
</protein>
<evidence type="ECO:0000256" key="1">
    <source>
        <dbReference type="SAM" id="MobiDB-lite"/>
    </source>
</evidence>
<organism evidence="2 3">
    <name type="scientific">Drosophila suzukii</name>
    <name type="common">Spotted-wing drosophila fruit fly</name>
    <dbReference type="NCBI Taxonomy" id="28584"/>
    <lineage>
        <taxon>Eukaryota</taxon>
        <taxon>Metazoa</taxon>
        <taxon>Ecdysozoa</taxon>
        <taxon>Arthropoda</taxon>
        <taxon>Hexapoda</taxon>
        <taxon>Insecta</taxon>
        <taxon>Pterygota</taxon>
        <taxon>Neoptera</taxon>
        <taxon>Endopterygota</taxon>
        <taxon>Diptera</taxon>
        <taxon>Brachycera</taxon>
        <taxon>Muscomorpha</taxon>
        <taxon>Ephydroidea</taxon>
        <taxon>Drosophilidae</taxon>
        <taxon>Drosophila</taxon>
        <taxon>Sophophora</taxon>
    </lineage>
</organism>
<sequence length="195" mass="21377">MQGKIVRTAGGGQSPLRACSSRDCYGLDKIKTKYPQLVTAPYIVPEPLMTGKTSIFRVSGEMAHVADARDQTQASGGPPPIYRIKPGTHAHVVNYVFVAEGSDQMKKIRSRDPAVNIERLESQREWAITQLKNLTSQHRGKVQQTFVQSSPAPPRARVASSTATPTPKVDSMARLQADLLQLQRRVADLKKKSSG</sequence>
<dbReference type="Proteomes" id="UP001652628">
    <property type="component" value="Chromosome 3"/>
</dbReference>